<organism evidence="2 3">
    <name type="scientific">Arachis hypogaea</name>
    <name type="common">Peanut</name>
    <dbReference type="NCBI Taxonomy" id="3818"/>
    <lineage>
        <taxon>Eukaryota</taxon>
        <taxon>Viridiplantae</taxon>
        <taxon>Streptophyta</taxon>
        <taxon>Embryophyta</taxon>
        <taxon>Tracheophyta</taxon>
        <taxon>Spermatophyta</taxon>
        <taxon>Magnoliopsida</taxon>
        <taxon>eudicotyledons</taxon>
        <taxon>Gunneridae</taxon>
        <taxon>Pentapetalae</taxon>
        <taxon>rosids</taxon>
        <taxon>fabids</taxon>
        <taxon>Fabales</taxon>
        <taxon>Fabaceae</taxon>
        <taxon>Papilionoideae</taxon>
        <taxon>50 kb inversion clade</taxon>
        <taxon>dalbergioids sensu lato</taxon>
        <taxon>Dalbergieae</taxon>
        <taxon>Pterocarpus clade</taxon>
        <taxon>Arachis</taxon>
    </lineage>
</organism>
<evidence type="ECO:0000313" key="3">
    <source>
        <dbReference type="Proteomes" id="UP000289738"/>
    </source>
</evidence>
<evidence type="ECO:0000313" key="2">
    <source>
        <dbReference type="EMBL" id="RYQ89875.1"/>
    </source>
</evidence>
<protein>
    <recommendedName>
        <fullName evidence="1">FAR1 domain-containing protein</fullName>
    </recommendedName>
</protein>
<dbReference type="PANTHER" id="PTHR46328">
    <property type="entry name" value="FAR-RED IMPAIRED RESPONSIVE (FAR1) FAMILY PROTEIN-RELATED"/>
    <property type="match status" value="1"/>
</dbReference>
<reference evidence="2 3" key="1">
    <citation type="submission" date="2019-01" db="EMBL/GenBank/DDBJ databases">
        <title>Sequencing of cultivated peanut Arachis hypogaea provides insights into genome evolution and oil improvement.</title>
        <authorList>
            <person name="Chen X."/>
        </authorList>
    </citation>
    <scope>NUCLEOTIDE SEQUENCE [LARGE SCALE GENOMIC DNA]</scope>
    <source>
        <strain evidence="3">cv. Fuhuasheng</strain>
        <tissue evidence="2">Leaves</tissue>
    </source>
</reference>
<dbReference type="EMBL" id="SDMP01000019">
    <property type="protein sequence ID" value="RYQ89875.1"/>
    <property type="molecule type" value="Genomic_DNA"/>
</dbReference>
<dbReference type="AlphaFoldDB" id="A0A444XJN3"/>
<dbReference type="InterPro" id="IPR004330">
    <property type="entry name" value="FAR1_DNA_bnd_dom"/>
</dbReference>
<gene>
    <name evidence="2" type="ORF">Ahy_B09g096285</name>
</gene>
<dbReference type="Pfam" id="PF03101">
    <property type="entry name" value="FAR1"/>
    <property type="match status" value="1"/>
</dbReference>
<keyword evidence="3" id="KW-1185">Reference proteome</keyword>
<dbReference type="PANTHER" id="PTHR46328:SF26">
    <property type="entry name" value="FAR1 DNA-BINDING DOMAIN PROTEIN"/>
    <property type="match status" value="1"/>
</dbReference>
<comment type="caution">
    <text evidence="2">The sequence shown here is derived from an EMBL/GenBank/DDBJ whole genome shotgun (WGS) entry which is preliminary data.</text>
</comment>
<proteinExistence type="predicted"/>
<feature type="domain" description="FAR1" evidence="1">
    <location>
        <begin position="89"/>
        <end position="178"/>
    </location>
</feature>
<accession>A0A444XJN3</accession>
<evidence type="ECO:0000259" key="1">
    <source>
        <dbReference type="Pfam" id="PF03101"/>
    </source>
</evidence>
<name>A0A444XJN3_ARAHY</name>
<sequence length="236" mass="27851">MNQKCLTEQSTELDRLRAKALHGWSRTSTTFRKMKQNTTVMQRPMSTMGMRLNWKTVWTAPEECWIDFLNLSEEDVFRFNFADVDIAFEFYQQYAKHHGFGGRRSRSEKRGEVRIRQEFVCHRQEYRSPKFYSMPNRQKRPRAETRCGCPARMLLRMDDESGRWLVAYFSDMHNHHVLELRFSSMLPSHRRMSEADIEQMNDMRKGGIGVSRIHGFMASLAAGIIMSRTQQGTCTM</sequence>
<dbReference type="Proteomes" id="UP000289738">
    <property type="component" value="Chromosome B09"/>
</dbReference>